<gene>
    <name evidence="2" type="ORF">CVT26_008835</name>
</gene>
<organism evidence="2 3">
    <name type="scientific">Gymnopilus dilepis</name>
    <dbReference type="NCBI Taxonomy" id="231916"/>
    <lineage>
        <taxon>Eukaryota</taxon>
        <taxon>Fungi</taxon>
        <taxon>Dikarya</taxon>
        <taxon>Basidiomycota</taxon>
        <taxon>Agaricomycotina</taxon>
        <taxon>Agaricomycetes</taxon>
        <taxon>Agaricomycetidae</taxon>
        <taxon>Agaricales</taxon>
        <taxon>Agaricineae</taxon>
        <taxon>Hymenogastraceae</taxon>
        <taxon>Gymnopilus</taxon>
    </lineage>
</organism>
<keyword evidence="3" id="KW-1185">Reference proteome</keyword>
<proteinExistence type="predicted"/>
<dbReference type="AlphaFoldDB" id="A0A409X298"/>
<feature type="region of interest" description="Disordered" evidence="1">
    <location>
        <begin position="182"/>
        <end position="238"/>
    </location>
</feature>
<reference evidence="2 3" key="1">
    <citation type="journal article" date="2018" name="Evol. Lett.">
        <title>Horizontal gene cluster transfer increased hallucinogenic mushroom diversity.</title>
        <authorList>
            <person name="Reynolds H.T."/>
            <person name="Vijayakumar V."/>
            <person name="Gluck-Thaler E."/>
            <person name="Korotkin H.B."/>
            <person name="Matheny P.B."/>
            <person name="Slot J.C."/>
        </authorList>
    </citation>
    <scope>NUCLEOTIDE SEQUENCE [LARGE SCALE GENOMIC DNA]</scope>
    <source>
        <strain evidence="2 3">SRW20</strain>
    </source>
</reference>
<evidence type="ECO:0000313" key="3">
    <source>
        <dbReference type="Proteomes" id="UP000284706"/>
    </source>
</evidence>
<dbReference type="InParanoid" id="A0A409X298"/>
<feature type="compositionally biased region" description="Basic and acidic residues" evidence="1">
    <location>
        <begin position="182"/>
        <end position="191"/>
    </location>
</feature>
<protein>
    <submittedName>
        <fullName evidence="2">Uncharacterized protein</fullName>
    </submittedName>
</protein>
<dbReference type="EMBL" id="NHYE01004388">
    <property type="protein sequence ID" value="PPQ84876.1"/>
    <property type="molecule type" value="Genomic_DNA"/>
</dbReference>
<evidence type="ECO:0000313" key="2">
    <source>
        <dbReference type="EMBL" id="PPQ84876.1"/>
    </source>
</evidence>
<sequence>MSASQQVPTNNNASRLSDASQLVRNSTFSLPRLPIPNADPQGSINDDLAKVFLAASQVLLTCSSMLSERQLRDCCVSAKRILDNLSVYASPLEKIPSANWDGPLESSRVQRPLGREKAMVKVWDGRKFIFAPRTLAEPTHVSGLYLLEGAEIELLPLDREYVEACKERNVYLEREQLPVVRNERRAADDPRSVATEPANNNNIKRRRNEEDEDQTSMKKHSKRRVEDAWSGNNTDQSK</sequence>
<comment type="caution">
    <text evidence="2">The sequence shown here is derived from an EMBL/GenBank/DDBJ whole genome shotgun (WGS) entry which is preliminary data.</text>
</comment>
<accession>A0A409X298</accession>
<evidence type="ECO:0000256" key="1">
    <source>
        <dbReference type="SAM" id="MobiDB-lite"/>
    </source>
</evidence>
<dbReference type="Proteomes" id="UP000284706">
    <property type="component" value="Unassembled WGS sequence"/>
</dbReference>
<name>A0A409X298_9AGAR</name>